<dbReference type="Proteomes" id="UP000238937">
    <property type="component" value="Unassembled WGS sequence"/>
</dbReference>
<keyword evidence="3" id="KW-1185">Reference proteome</keyword>
<reference evidence="2 3" key="1">
    <citation type="submission" date="2018-03" db="EMBL/GenBank/DDBJ databases">
        <title>The ancient ancestry and fast evolution of plastids.</title>
        <authorList>
            <person name="Moore K.R."/>
            <person name="Magnabosco C."/>
            <person name="Momper L."/>
            <person name="Gold D.A."/>
            <person name="Bosak T."/>
            <person name="Fournier G.P."/>
        </authorList>
    </citation>
    <scope>NUCLEOTIDE SEQUENCE [LARGE SCALE GENOMIC DNA]</scope>
    <source>
        <strain evidence="2 3">CCALA 037</strain>
    </source>
</reference>
<dbReference type="Pfam" id="PF12770">
    <property type="entry name" value="CHAT"/>
    <property type="match status" value="1"/>
</dbReference>
<accession>A0A2T1F7B6</accession>
<proteinExistence type="predicted"/>
<feature type="domain" description="CHAT" evidence="1">
    <location>
        <begin position="148"/>
        <end position="431"/>
    </location>
</feature>
<organism evidence="2 3">
    <name type="scientific">Chamaesiphon polymorphus CCALA 037</name>
    <dbReference type="NCBI Taxonomy" id="2107692"/>
    <lineage>
        <taxon>Bacteria</taxon>
        <taxon>Bacillati</taxon>
        <taxon>Cyanobacteriota</taxon>
        <taxon>Cyanophyceae</taxon>
        <taxon>Gomontiellales</taxon>
        <taxon>Chamaesiphonaceae</taxon>
        <taxon>Chamaesiphon</taxon>
    </lineage>
</organism>
<evidence type="ECO:0000313" key="3">
    <source>
        <dbReference type="Proteomes" id="UP000238937"/>
    </source>
</evidence>
<feature type="non-terminal residue" evidence="2">
    <location>
        <position position="1"/>
    </location>
</feature>
<dbReference type="RefSeq" id="WP_146138573.1">
    <property type="nucleotide sequence ID" value="NZ_PVWO01000659.1"/>
</dbReference>
<dbReference type="OrthoDB" id="446317at2"/>
<protein>
    <recommendedName>
        <fullName evidence="1">CHAT domain-containing protein</fullName>
    </recommendedName>
</protein>
<evidence type="ECO:0000313" key="2">
    <source>
        <dbReference type="EMBL" id="PSB40900.1"/>
    </source>
</evidence>
<dbReference type="EMBL" id="PVWO01000659">
    <property type="protein sequence ID" value="PSB40900.1"/>
    <property type="molecule type" value="Genomic_DNA"/>
</dbReference>
<dbReference type="AlphaFoldDB" id="A0A2T1F7B6"/>
<comment type="caution">
    <text evidence="2">The sequence shown here is derived from an EMBL/GenBank/DDBJ whole genome shotgun (WGS) entry which is preliminary data.</text>
</comment>
<dbReference type="InterPro" id="IPR024983">
    <property type="entry name" value="CHAT_dom"/>
</dbReference>
<name>A0A2T1F7B6_9CYAN</name>
<evidence type="ECO:0000259" key="1">
    <source>
        <dbReference type="Pfam" id="PF12770"/>
    </source>
</evidence>
<sequence>SQAAYDRAIAALTKTRRNLQIVNPDAQFSLRDNVEPLYREAIDLSLRQQQPNLSKIIDRVDALKLVELENFLQCQLGEYKPVEQFAEDAGAVVFYPVILADRLEVILRLPTNKFQRFVVPVSRIELEKTIANFQQHLNQPQYGWNDVAAAQLYDRLIRPAQQYLTPATKQLVFVMDGALQNIPVAALFDRSRQEFLIDRYPVSVTPGLQLLGAKQTTRKDAGILIGGLTGYTASTTNRKRGDIYEPLTHAATEVQAIESLFPQATKLVGRDFTAAKLQRTLAGGSYPTIHLATHGQFSSDPRQTFIVTDGGKSIDLNSLRSMLRQDSSAVAKPLGTIADLLVLSACETATGDRRAALGLAGTAIRSGAASTLASMWSVDDRSTAKLMQQFYRSLLQPDRTSTAQALQVAQREIRQQYPHPYYWASFVLVGNWL</sequence>
<gene>
    <name evidence="2" type="ORF">C7B77_27875</name>
</gene>